<evidence type="ECO:0000313" key="2">
    <source>
        <dbReference type="Proteomes" id="UP000027135"/>
    </source>
</evidence>
<name>A0A067RDR0_ZOONE</name>
<keyword evidence="2" id="KW-1185">Reference proteome</keyword>
<dbReference type="AlphaFoldDB" id="A0A067RDR0"/>
<dbReference type="EMBL" id="KK852530">
    <property type="protein sequence ID" value="KDR21912.1"/>
    <property type="molecule type" value="Genomic_DNA"/>
</dbReference>
<reference evidence="1 2" key="1">
    <citation type="journal article" date="2014" name="Nat. Commun.">
        <title>Molecular traces of alternative social organization in a termite genome.</title>
        <authorList>
            <person name="Terrapon N."/>
            <person name="Li C."/>
            <person name="Robertson H.M."/>
            <person name="Ji L."/>
            <person name="Meng X."/>
            <person name="Booth W."/>
            <person name="Chen Z."/>
            <person name="Childers C.P."/>
            <person name="Glastad K.M."/>
            <person name="Gokhale K."/>
            <person name="Gowin J."/>
            <person name="Gronenberg W."/>
            <person name="Hermansen R.A."/>
            <person name="Hu H."/>
            <person name="Hunt B.G."/>
            <person name="Huylmans A.K."/>
            <person name="Khalil S.M."/>
            <person name="Mitchell R.D."/>
            <person name="Munoz-Torres M.C."/>
            <person name="Mustard J.A."/>
            <person name="Pan H."/>
            <person name="Reese J.T."/>
            <person name="Scharf M.E."/>
            <person name="Sun F."/>
            <person name="Vogel H."/>
            <person name="Xiao J."/>
            <person name="Yang W."/>
            <person name="Yang Z."/>
            <person name="Yang Z."/>
            <person name="Zhou J."/>
            <person name="Zhu J."/>
            <person name="Brent C.S."/>
            <person name="Elsik C.G."/>
            <person name="Goodisman M.A."/>
            <person name="Liberles D.A."/>
            <person name="Roe R.M."/>
            <person name="Vargo E.L."/>
            <person name="Vilcinskas A."/>
            <person name="Wang J."/>
            <person name="Bornberg-Bauer E."/>
            <person name="Korb J."/>
            <person name="Zhang G."/>
            <person name="Liebig J."/>
        </authorList>
    </citation>
    <scope>NUCLEOTIDE SEQUENCE [LARGE SCALE GENOMIC DNA]</scope>
    <source>
        <tissue evidence="1">Whole organism</tissue>
    </source>
</reference>
<dbReference type="Proteomes" id="UP000027135">
    <property type="component" value="Unassembled WGS sequence"/>
</dbReference>
<proteinExistence type="predicted"/>
<organism evidence="1 2">
    <name type="scientific">Zootermopsis nevadensis</name>
    <name type="common">Dampwood termite</name>
    <dbReference type="NCBI Taxonomy" id="136037"/>
    <lineage>
        <taxon>Eukaryota</taxon>
        <taxon>Metazoa</taxon>
        <taxon>Ecdysozoa</taxon>
        <taxon>Arthropoda</taxon>
        <taxon>Hexapoda</taxon>
        <taxon>Insecta</taxon>
        <taxon>Pterygota</taxon>
        <taxon>Neoptera</taxon>
        <taxon>Polyneoptera</taxon>
        <taxon>Dictyoptera</taxon>
        <taxon>Blattodea</taxon>
        <taxon>Blattoidea</taxon>
        <taxon>Termitoidae</taxon>
        <taxon>Termopsidae</taxon>
        <taxon>Zootermopsis</taxon>
    </lineage>
</organism>
<evidence type="ECO:0000313" key="1">
    <source>
        <dbReference type="EMBL" id="KDR21912.1"/>
    </source>
</evidence>
<dbReference type="InParanoid" id="A0A067RDR0"/>
<protein>
    <submittedName>
        <fullName evidence="1">Uncharacterized protein</fullName>
    </submittedName>
</protein>
<gene>
    <name evidence="1" type="ORF">L798_00463</name>
</gene>
<accession>A0A067RDR0</accession>
<sequence>MGLEYMFCNLECSDIIINHTDYGVKEFLLNTQQIRDSALRFYFCKPCKNLHMTFASMTHYSCRKYKILMYNVKLSRRLKLMKGSRSTSRIRWLNGE</sequence>